<dbReference type="SMART" id="SM00852">
    <property type="entry name" value="MoCF_biosynth"/>
    <property type="match status" value="1"/>
</dbReference>
<proteinExistence type="inferred from homology"/>
<dbReference type="NCBIfam" id="NF001813">
    <property type="entry name" value="PRK00549.1"/>
    <property type="match status" value="1"/>
</dbReference>
<evidence type="ECO:0000313" key="3">
    <source>
        <dbReference type="EMBL" id="CAA9355651.1"/>
    </source>
</evidence>
<dbReference type="GO" id="GO:0016787">
    <property type="term" value="F:hydrolase activity"/>
    <property type="evidence" value="ECO:0007669"/>
    <property type="project" value="UniProtKB-KW"/>
</dbReference>
<dbReference type="EMBL" id="CADCUB010000158">
    <property type="protein sequence ID" value="CAA9355651.1"/>
    <property type="molecule type" value="Genomic_DNA"/>
</dbReference>
<dbReference type="InterPro" id="IPR008136">
    <property type="entry name" value="CinA_C"/>
</dbReference>
<accession>A0A6J4MCP7</accession>
<dbReference type="Gene3D" id="3.40.980.10">
    <property type="entry name" value="MoaB/Mog-like domain"/>
    <property type="match status" value="1"/>
</dbReference>
<dbReference type="PANTHER" id="PTHR13939:SF0">
    <property type="entry name" value="NMN AMIDOHYDROLASE-LIKE PROTEIN YFAY"/>
    <property type="match status" value="1"/>
</dbReference>
<dbReference type="NCBIfam" id="TIGR00177">
    <property type="entry name" value="molyb_syn"/>
    <property type="match status" value="1"/>
</dbReference>
<dbReference type="InterPro" id="IPR050101">
    <property type="entry name" value="CinA"/>
</dbReference>
<gene>
    <name evidence="3" type="ORF">AVDCRST_MAG07-3528</name>
</gene>
<keyword evidence="3" id="KW-0378">Hydrolase</keyword>
<name>A0A6J4MCP7_9ACTN</name>
<comment type="similarity">
    <text evidence="1">Belongs to the CinA family.</text>
</comment>
<dbReference type="PIRSF" id="PIRSF006728">
    <property type="entry name" value="CinA"/>
    <property type="match status" value="1"/>
</dbReference>
<dbReference type="InterPro" id="IPR036425">
    <property type="entry name" value="MoaB/Mog-like_dom_sf"/>
</dbReference>
<dbReference type="NCBIfam" id="TIGR00200">
    <property type="entry name" value="cinA_nterm"/>
    <property type="match status" value="1"/>
</dbReference>
<dbReference type="PANTHER" id="PTHR13939">
    <property type="entry name" value="NICOTINAMIDE-NUCLEOTIDE AMIDOHYDROLASE PNCC"/>
    <property type="match status" value="1"/>
</dbReference>
<dbReference type="Pfam" id="PF00994">
    <property type="entry name" value="MoCF_biosynth"/>
    <property type="match status" value="1"/>
</dbReference>
<dbReference type="NCBIfam" id="TIGR00199">
    <property type="entry name" value="PncC_domain"/>
    <property type="match status" value="1"/>
</dbReference>
<dbReference type="Gene3D" id="3.90.950.20">
    <property type="entry name" value="CinA-like"/>
    <property type="match status" value="1"/>
</dbReference>
<dbReference type="CDD" id="cd00885">
    <property type="entry name" value="cinA"/>
    <property type="match status" value="1"/>
</dbReference>
<dbReference type="SUPFAM" id="SSF142433">
    <property type="entry name" value="CinA-like"/>
    <property type="match status" value="1"/>
</dbReference>
<dbReference type="Gene3D" id="3.30.70.2860">
    <property type="match status" value="1"/>
</dbReference>
<dbReference type="InterPro" id="IPR001453">
    <property type="entry name" value="MoaB/Mog_dom"/>
</dbReference>
<dbReference type="HAMAP" id="MF_00226_B">
    <property type="entry name" value="CinA_B"/>
    <property type="match status" value="1"/>
</dbReference>
<evidence type="ECO:0000256" key="1">
    <source>
        <dbReference type="HAMAP-Rule" id="MF_00226"/>
    </source>
</evidence>
<feature type="domain" description="MoaB/Mog" evidence="2">
    <location>
        <begin position="4"/>
        <end position="171"/>
    </location>
</feature>
<protein>
    <recommendedName>
        <fullName evidence="1">CinA-like protein</fullName>
    </recommendedName>
</protein>
<dbReference type="Pfam" id="PF02464">
    <property type="entry name" value="CinA"/>
    <property type="match status" value="1"/>
</dbReference>
<dbReference type="InterPro" id="IPR041424">
    <property type="entry name" value="CinA_KH"/>
</dbReference>
<dbReference type="SUPFAM" id="SSF53218">
    <property type="entry name" value="Molybdenum cofactor biosynthesis proteins"/>
    <property type="match status" value="1"/>
</dbReference>
<dbReference type="AlphaFoldDB" id="A0A6J4MCP7"/>
<sequence length="412" mass="41635">MRSAVVAVGDELLLGDIVNGNAAWLGERLAAAGAPVVHSAMVGDDVGRIVTAVRRALDDADVVLVTGGLGPTSDDLTRDAVAAVAGVPLERRPELEQQLRERFAAYRYEMPLSVLRQADVPRGARPLDNAVGTAPGLRVELGGQLLFALPGPPHELAAVATGGVLAEIATRSGTVALTRTLHCAGRGESDIAETVERTVTVPPGVDLAYLAGGAVVRVRLTTVAASEAAADAVLAPLVAALADALGDTVFGRDDDTLAGVVLRRLVAAGATVAVAESLTGGLLGAALTALPGSSAAFRGGLQVYATDLKSSLAGVSEEVLTEHGAVSRPTAQALALGARERLGATYGVGVTGVAGPDEQEGKPAGTVHVAVAGPDGVRAASVRLPGDRTRVRLLAVTSALDLLRRALPPETA</sequence>
<reference evidence="3" key="1">
    <citation type="submission" date="2020-02" db="EMBL/GenBank/DDBJ databases">
        <authorList>
            <person name="Meier V. D."/>
        </authorList>
    </citation>
    <scope>NUCLEOTIDE SEQUENCE</scope>
    <source>
        <strain evidence="3">AVDCRST_MAG07</strain>
    </source>
</reference>
<evidence type="ECO:0000259" key="2">
    <source>
        <dbReference type="SMART" id="SM00852"/>
    </source>
</evidence>
<organism evidence="3">
    <name type="scientific">uncultured Frankineae bacterium</name>
    <dbReference type="NCBI Taxonomy" id="437475"/>
    <lineage>
        <taxon>Bacteria</taxon>
        <taxon>Bacillati</taxon>
        <taxon>Actinomycetota</taxon>
        <taxon>Actinomycetes</taxon>
        <taxon>Frankiales</taxon>
        <taxon>environmental samples</taxon>
    </lineage>
</organism>
<dbReference type="Pfam" id="PF18146">
    <property type="entry name" value="CinA_KH"/>
    <property type="match status" value="1"/>
</dbReference>
<dbReference type="InterPro" id="IPR036653">
    <property type="entry name" value="CinA-like_C"/>
</dbReference>
<dbReference type="InterPro" id="IPR008135">
    <property type="entry name" value="Competence-induced_CinA"/>
</dbReference>